<protein>
    <submittedName>
        <fullName evidence="1">Alpha-related fimbriae minor subunit 2</fullName>
    </submittedName>
</protein>
<proteinExistence type="predicted"/>
<dbReference type="RefSeq" id="WP_004710211.1">
    <property type="nucleotide sequence ID" value="NZ_CP023964.1"/>
</dbReference>
<accession>A0A380PWI7</accession>
<dbReference type="EMBL" id="UHJA01000001">
    <property type="protein sequence ID" value="SUP77954.1"/>
    <property type="molecule type" value="Genomic_DNA"/>
</dbReference>
<reference evidence="1 2" key="1">
    <citation type="submission" date="2018-06" db="EMBL/GenBank/DDBJ databases">
        <authorList>
            <consortium name="Pathogen Informatics"/>
            <person name="Doyle S."/>
        </authorList>
    </citation>
    <scope>NUCLEOTIDE SEQUENCE [LARGE SCALE GENOMIC DNA]</scope>
    <source>
        <strain evidence="1 2">NCTC11470</strain>
    </source>
</reference>
<sequence>MNIIKILAISLFIPWQVNSAGTPVQLGNIDVKLEVTAQPRIEVERPQGGWYDSIKLDNSRDDPNIYQSEVPVTVKLRNQTGFRVSVKNPLILTRQANNVGDPELTFSPAQVYWGRNRTTLQKLTATPETFMVDKGTSSLVSTDYVLRISALAPSEPNNTGKYHGQLTLIFETNS</sequence>
<dbReference type="OrthoDB" id="6478053at2"/>
<dbReference type="Gene3D" id="2.60.40.2040">
    <property type="entry name" value="CFA/I fimbrial subunit E, pilin domain"/>
    <property type="match status" value="1"/>
</dbReference>
<dbReference type="AlphaFoldDB" id="A0A380PWI7"/>
<dbReference type="Proteomes" id="UP000254835">
    <property type="component" value="Unassembled WGS sequence"/>
</dbReference>
<gene>
    <name evidence="1" type="ORF">NCTC11470_03046</name>
</gene>
<dbReference type="GeneID" id="57904919"/>
<name>A0A380PWI7_YERFR</name>
<evidence type="ECO:0000313" key="1">
    <source>
        <dbReference type="EMBL" id="SUP77954.1"/>
    </source>
</evidence>
<organism evidence="1 2">
    <name type="scientific">Yersinia frederiksenii</name>
    <dbReference type="NCBI Taxonomy" id="29484"/>
    <lineage>
        <taxon>Bacteria</taxon>
        <taxon>Pseudomonadati</taxon>
        <taxon>Pseudomonadota</taxon>
        <taxon>Gammaproteobacteria</taxon>
        <taxon>Enterobacterales</taxon>
        <taxon>Yersiniaceae</taxon>
        <taxon>Yersinia</taxon>
    </lineage>
</organism>
<evidence type="ECO:0000313" key="2">
    <source>
        <dbReference type="Proteomes" id="UP000254835"/>
    </source>
</evidence>